<feature type="domain" description="Zn(2)-C6 fungal-type" evidence="3">
    <location>
        <begin position="7"/>
        <end position="36"/>
    </location>
</feature>
<feature type="region of interest" description="Disordered" evidence="2">
    <location>
        <begin position="59"/>
        <end position="83"/>
    </location>
</feature>
<dbReference type="EMBL" id="KV750778">
    <property type="protein sequence ID" value="OCL03253.1"/>
    <property type="molecule type" value="Genomic_DNA"/>
</dbReference>
<dbReference type="PROSITE" id="PS50048">
    <property type="entry name" value="ZN2_CY6_FUNGAL_2"/>
    <property type="match status" value="1"/>
</dbReference>
<proteinExistence type="predicted"/>
<dbReference type="SMART" id="SM00066">
    <property type="entry name" value="GAL4"/>
    <property type="match status" value="1"/>
</dbReference>
<dbReference type="CDD" id="cd00067">
    <property type="entry name" value="GAL4"/>
    <property type="match status" value="1"/>
</dbReference>
<dbReference type="GO" id="GO:0008270">
    <property type="term" value="F:zinc ion binding"/>
    <property type="evidence" value="ECO:0007669"/>
    <property type="project" value="InterPro"/>
</dbReference>
<keyword evidence="5" id="KW-1185">Reference proteome</keyword>
<gene>
    <name evidence="4" type="ORF">AOQ84DRAFT_419804</name>
</gene>
<dbReference type="PANTHER" id="PTHR38791">
    <property type="entry name" value="ZN(II)2CYS6 TRANSCRIPTION FACTOR (EUROFUNG)-RELATED-RELATED"/>
    <property type="match status" value="1"/>
</dbReference>
<evidence type="ECO:0000313" key="4">
    <source>
        <dbReference type="EMBL" id="OCL03253.1"/>
    </source>
</evidence>
<dbReference type="Gene3D" id="4.10.240.10">
    <property type="entry name" value="Zn(2)-C6 fungal-type DNA-binding domain"/>
    <property type="match status" value="1"/>
</dbReference>
<organism evidence="4 5">
    <name type="scientific">Glonium stellatum</name>
    <dbReference type="NCBI Taxonomy" id="574774"/>
    <lineage>
        <taxon>Eukaryota</taxon>
        <taxon>Fungi</taxon>
        <taxon>Dikarya</taxon>
        <taxon>Ascomycota</taxon>
        <taxon>Pezizomycotina</taxon>
        <taxon>Dothideomycetes</taxon>
        <taxon>Pleosporomycetidae</taxon>
        <taxon>Gloniales</taxon>
        <taxon>Gloniaceae</taxon>
        <taxon>Glonium</taxon>
    </lineage>
</organism>
<dbReference type="SUPFAM" id="SSF57701">
    <property type="entry name" value="Zn2/Cys6 DNA-binding domain"/>
    <property type="match status" value="1"/>
</dbReference>
<protein>
    <recommendedName>
        <fullName evidence="3">Zn(2)-C6 fungal-type domain-containing protein</fullName>
    </recommendedName>
</protein>
<name>A0A8E2ERY0_9PEZI</name>
<dbReference type="InterPro" id="IPR036864">
    <property type="entry name" value="Zn2-C6_fun-type_DNA-bd_sf"/>
</dbReference>
<reference evidence="4 5" key="1">
    <citation type="journal article" date="2016" name="Nat. Commun.">
        <title>Ectomycorrhizal ecology is imprinted in the genome of the dominant symbiotic fungus Cenococcum geophilum.</title>
        <authorList>
            <consortium name="DOE Joint Genome Institute"/>
            <person name="Peter M."/>
            <person name="Kohler A."/>
            <person name="Ohm R.A."/>
            <person name="Kuo A."/>
            <person name="Krutzmann J."/>
            <person name="Morin E."/>
            <person name="Arend M."/>
            <person name="Barry K.W."/>
            <person name="Binder M."/>
            <person name="Choi C."/>
            <person name="Clum A."/>
            <person name="Copeland A."/>
            <person name="Grisel N."/>
            <person name="Haridas S."/>
            <person name="Kipfer T."/>
            <person name="LaButti K."/>
            <person name="Lindquist E."/>
            <person name="Lipzen A."/>
            <person name="Maire R."/>
            <person name="Meier B."/>
            <person name="Mihaltcheva S."/>
            <person name="Molinier V."/>
            <person name="Murat C."/>
            <person name="Poggeler S."/>
            <person name="Quandt C.A."/>
            <person name="Sperisen C."/>
            <person name="Tritt A."/>
            <person name="Tisserant E."/>
            <person name="Crous P.W."/>
            <person name="Henrissat B."/>
            <person name="Nehls U."/>
            <person name="Egli S."/>
            <person name="Spatafora J.W."/>
            <person name="Grigoriev I.V."/>
            <person name="Martin F.M."/>
        </authorList>
    </citation>
    <scope>NUCLEOTIDE SEQUENCE [LARGE SCALE GENOMIC DNA]</scope>
    <source>
        <strain evidence="4 5">CBS 207.34</strain>
    </source>
</reference>
<feature type="compositionally biased region" description="Low complexity" evidence="2">
    <location>
        <begin position="64"/>
        <end position="77"/>
    </location>
</feature>
<evidence type="ECO:0000256" key="2">
    <source>
        <dbReference type="SAM" id="MobiDB-lite"/>
    </source>
</evidence>
<dbReference type="Proteomes" id="UP000250140">
    <property type="component" value="Unassembled WGS sequence"/>
</dbReference>
<dbReference type="OrthoDB" id="2991872at2759"/>
<dbReference type="GO" id="GO:0000981">
    <property type="term" value="F:DNA-binding transcription factor activity, RNA polymerase II-specific"/>
    <property type="evidence" value="ECO:0007669"/>
    <property type="project" value="InterPro"/>
</dbReference>
<evidence type="ECO:0000313" key="5">
    <source>
        <dbReference type="Proteomes" id="UP000250140"/>
    </source>
</evidence>
<accession>A0A8E2ERY0</accession>
<dbReference type="AlphaFoldDB" id="A0A8E2ERY0"/>
<dbReference type="PROSITE" id="PS00463">
    <property type="entry name" value="ZN2_CY6_FUNGAL_1"/>
    <property type="match status" value="1"/>
</dbReference>
<evidence type="ECO:0000256" key="1">
    <source>
        <dbReference type="ARBA" id="ARBA00023242"/>
    </source>
</evidence>
<dbReference type="InterPro" id="IPR001138">
    <property type="entry name" value="Zn2Cys6_DnaBD"/>
</dbReference>
<keyword evidence="1" id="KW-0539">Nucleus</keyword>
<dbReference type="InterPro" id="IPR053175">
    <property type="entry name" value="DHMBA_Reg_Transcription_Factor"/>
</dbReference>
<dbReference type="Pfam" id="PF00172">
    <property type="entry name" value="Zn_clus"/>
    <property type="match status" value="1"/>
</dbReference>
<sequence>MSRLSRGCLGCRTRRIKCDESRPSCKQCVQRSEPCTGYRDEASLIFRYENDKVARVSVRRRTSARSSSKRNGSSQVSLTPQTPQEIISVEDPYSLSAADISGLNLSTPFPWAKTVPATSVPAIEDQAVSRFFEKYVMYPCNHGSSPGFLEHLPSLFDEARVEGRKALRWAVRAAAYGSLSNDQNSMTLSRKALQCYGLALSALAEALSDSSAPPDDSSLMTIVVLDLFEVTCQAVHLQDSVSIGSHAQGMAQVLRLRGPNQIYGARGWSLFRLSHHRLQRQQLGFKQDPLPESEAWLESLSDDLPYVRIEKDNFKISQICERARSLLKAINDTDLSVVQTLDMVQQIRELDQATTTWRQSPGWAFKTLHSSEITQDVEILPKFPDFVQLHHDVWIAYEWNYHRISRIILHEHLLECLERLEGSSASNDESILVLIYPYQETSTAIIRDLADEILSTVPQSLGDIDCEGNILNASTGSSICKGVGGYFLLWPIRTIKKTRSATTSQKALAQGVFERIRECTGMKTALGKASDI</sequence>
<evidence type="ECO:0000259" key="3">
    <source>
        <dbReference type="PROSITE" id="PS50048"/>
    </source>
</evidence>